<organism evidence="1">
    <name type="scientific">Hexamita inflata</name>
    <dbReference type="NCBI Taxonomy" id="28002"/>
    <lineage>
        <taxon>Eukaryota</taxon>
        <taxon>Metamonada</taxon>
        <taxon>Diplomonadida</taxon>
        <taxon>Hexamitidae</taxon>
        <taxon>Hexamitinae</taxon>
        <taxon>Hexamita</taxon>
    </lineage>
</organism>
<name>A0AA86P6J3_9EUKA</name>
<evidence type="ECO:0000313" key="3">
    <source>
        <dbReference type="Proteomes" id="UP001642409"/>
    </source>
</evidence>
<dbReference type="AlphaFoldDB" id="A0AA86P6J3"/>
<reference evidence="1" key="1">
    <citation type="submission" date="2023-06" db="EMBL/GenBank/DDBJ databases">
        <authorList>
            <person name="Kurt Z."/>
        </authorList>
    </citation>
    <scope>NUCLEOTIDE SEQUENCE</scope>
</reference>
<protein>
    <submittedName>
        <fullName evidence="2">Hypothetical_protein</fullName>
    </submittedName>
</protein>
<dbReference type="EMBL" id="CAXDID020000102">
    <property type="protein sequence ID" value="CAL6026396.1"/>
    <property type="molecule type" value="Genomic_DNA"/>
</dbReference>
<dbReference type="EMBL" id="CATOUU010000499">
    <property type="protein sequence ID" value="CAI9931788.1"/>
    <property type="molecule type" value="Genomic_DNA"/>
</dbReference>
<keyword evidence="3" id="KW-1185">Reference proteome</keyword>
<evidence type="ECO:0000313" key="1">
    <source>
        <dbReference type="EMBL" id="CAI9931788.1"/>
    </source>
</evidence>
<dbReference type="Proteomes" id="UP001642409">
    <property type="component" value="Unassembled WGS sequence"/>
</dbReference>
<gene>
    <name evidence="1" type="ORF">HINF_LOCUS19433</name>
    <name evidence="2" type="ORF">HINF_LOCUS30821</name>
</gene>
<sequence>MIDSAVGMHTVAQLFDTNSVLCTLSLTYDDSVCFLSYLEMLYNIYLLQVIESAEIQQKMRNILVFYYFTYSLCQLPIQVFSAILSTPDSCQILQVQITNRDQKLSATILTRVALPKQ</sequence>
<reference evidence="2 3" key="2">
    <citation type="submission" date="2024-07" db="EMBL/GenBank/DDBJ databases">
        <authorList>
            <person name="Akdeniz Z."/>
        </authorList>
    </citation>
    <scope>NUCLEOTIDE SEQUENCE [LARGE SCALE GENOMIC DNA]</scope>
</reference>
<accession>A0AA86P6J3</accession>
<proteinExistence type="predicted"/>
<evidence type="ECO:0000313" key="2">
    <source>
        <dbReference type="EMBL" id="CAL6026396.1"/>
    </source>
</evidence>
<comment type="caution">
    <text evidence="1">The sequence shown here is derived from an EMBL/GenBank/DDBJ whole genome shotgun (WGS) entry which is preliminary data.</text>
</comment>